<dbReference type="Pfam" id="PF00211">
    <property type="entry name" value="Guanylate_cyc"/>
    <property type="match status" value="1"/>
</dbReference>
<evidence type="ECO:0000256" key="4">
    <source>
        <dbReference type="ARBA" id="ARBA00022692"/>
    </source>
</evidence>
<evidence type="ECO:0000256" key="2">
    <source>
        <dbReference type="ARBA" id="ARBA00005381"/>
    </source>
</evidence>
<evidence type="ECO:0000256" key="1">
    <source>
        <dbReference type="ARBA" id="ARBA00004196"/>
    </source>
</evidence>
<evidence type="ECO:0000256" key="3">
    <source>
        <dbReference type="ARBA" id="ARBA00022475"/>
    </source>
</evidence>
<organism evidence="9 10">
    <name type="scientific">Candidatus Dojkabacteria bacterium</name>
    <dbReference type="NCBI Taxonomy" id="2099670"/>
    <lineage>
        <taxon>Bacteria</taxon>
        <taxon>Candidatus Dojkabacteria</taxon>
    </lineage>
</organism>
<evidence type="ECO:0000256" key="5">
    <source>
        <dbReference type="ARBA" id="ARBA00022989"/>
    </source>
</evidence>
<evidence type="ECO:0000256" key="7">
    <source>
        <dbReference type="SAM" id="Phobius"/>
    </source>
</evidence>
<dbReference type="SMART" id="SM01080">
    <property type="entry name" value="CHASE2"/>
    <property type="match status" value="1"/>
</dbReference>
<dbReference type="EMBL" id="JAGQLH010000015">
    <property type="protein sequence ID" value="MCA9385368.1"/>
    <property type="molecule type" value="Genomic_DNA"/>
</dbReference>
<dbReference type="InterPro" id="IPR007890">
    <property type="entry name" value="CHASE2"/>
</dbReference>
<name>A0A955L801_9BACT</name>
<dbReference type="InterPro" id="IPR001054">
    <property type="entry name" value="A/G_cyclase"/>
</dbReference>
<accession>A0A955L801</accession>
<proteinExistence type="inferred from homology"/>
<dbReference type="Gene3D" id="3.30.70.1230">
    <property type="entry name" value="Nucleotide cyclase"/>
    <property type="match status" value="1"/>
</dbReference>
<dbReference type="GO" id="GO:0006171">
    <property type="term" value="P:cAMP biosynthetic process"/>
    <property type="evidence" value="ECO:0007669"/>
    <property type="project" value="TreeGrafter"/>
</dbReference>
<dbReference type="PANTHER" id="PTHR43081:SF1">
    <property type="entry name" value="ADENYLATE CYCLASE, TERMINAL-DIFFERENTIATION SPECIFIC"/>
    <property type="match status" value="1"/>
</dbReference>
<dbReference type="GO" id="GO:0035556">
    <property type="term" value="P:intracellular signal transduction"/>
    <property type="evidence" value="ECO:0007669"/>
    <property type="project" value="InterPro"/>
</dbReference>
<dbReference type="PANTHER" id="PTHR43081">
    <property type="entry name" value="ADENYLATE CYCLASE, TERMINAL-DIFFERENTIATION SPECIFIC-RELATED"/>
    <property type="match status" value="1"/>
</dbReference>
<keyword evidence="5 7" id="KW-1133">Transmembrane helix</keyword>
<feature type="transmembrane region" description="Helical" evidence="7">
    <location>
        <begin position="347"/>
        <end position="367"/>
    </location>
</feature>
<keyword evidence="3" id="KW-1003">Cell membrane</keyword>
<reference evidence="9" key="2">
    <citation type="journal article" date="2021" name="Microbiome">
        <title>Successional dynamics and alternative stable states in a saline activated sludge microbial community over 9 years.</title>
        <authorList>
            <person name="Wang Y."/>
            <person name="Ye J."/>
            <person name="Ju F."/>
            <person name="Liu L."/>
            <person name="Boyd J.A."/>
            <person name="Deng Y."/>
            <person name="Parks D.H."/>
            <person name="Jiang X."/>
            <person name="Yin X."/>
            <person name="Woodcroft B.J."/>
            <person name="Tyson G.W."/>
            <person name="Hugenholtz P."/>
            <person name="Polz M.F."/>
            <person name="Zhang T."/>
        </authorList>
    </citation>
    <scope>NUCLEOTIDE SEQUENCE</scope>
    <source>
        <strain evidence="9">HKST-UBA11</strain>
    </source>
</reference>
<evidence type="ECO:0000313" key="10">
    <source>
        <dbReference type="Proteomes" id="UP000754563"/>
    </source>
</evidence>
<dbReference type="AlphaFoldDB" id="A0A955L801"/>
<dbReference type="InterPro" id="IPR050697">
    <property type="entry name" value="Adenylyl/Guanylyl_Cyclase_3/4"/>
</dbReference>
<evidence type="ECO:0000259" key="8">
    <source>
        <dbReference type="PROSITE" id="PS50125"/>
    </source>
</evidence>
<feature type="transmembrane region" description="Helical" evidence="7">
    <location>
        <begin position="292"/>
        <end position="312"/>
    </location>
</feature>
<evidence type="ECO:0000256" key="6">
    <source>
        <dbReference type="ARBA" id="ARBA00023136"/>
    </source>
</evidence>
<keyword evidence="6 7" id="KW-0472">Membrane</keyword>
<evidence type="ECO:0000313" key="9">
    <source>
        <dbReference type="EMBL" id="MCA9385368.1"/>
    </source>
</evidence>
<reference evidence="9" key="1">
    <citation type="submission" date="2020-04" db="EMBL/GenBank/DDBJ databases">
        <authorList>
            <person name="Zhang T."/>
        </authorList>
    </citation>
    <scope>NUCLEOTIDE SEQUENCE</scope>
    <source>
        <strain evidence="9">HKST-UBA11</strain>
    </source>
</reference>
<dbReference type="InterPro" id="IPR029787">
    <property type="entry name" value="Nucleotide_cyclase"/>
</dbReference>
<dbReference type="SUPFAM" id="SSF55073">
    <property type="entry name" value="Nucleotide cyclase"/>
    <property type="match status" value="1"/>
</dbReference>
<dbReference type="SMART" id="SM00044">
    <property type="entry name" value="CYCc"/>
    <property type="match status" value="1"/>
</dbReference>
<feature type="transmembrane region" description="Helical" evidence="7">
    <location>
        <begin position="21"/>
        <end position="41"/>
    </location>
</feature>
<dbReference type="GO" id="GO:0004016">
    <property type="term" value="F:adenylate cyclase activity"/>
    <property type="evidence" value="ECO:0007669"/>
    <property type="project" value="UniProtKB-ARBA"/>
</dbReference>
<gene>
    <name evidence="9" type="ORF">KC717_01830</name>
</gene>
<keyword evidence="4 7" id="KW-0812">Transmembrane</keyword>
<comment type="similarity">
    <text evidence="2">Belongs to the adenylyl cyclase class-3 family.</text>
</comment>
<comment type="caution">
    <text evidence="9">The sequence shown here is derived from an EMBL/GenBank/DDBJ whole genome shotgun (WGS) entry which is preliminary data.</text>
</comment>
<sequence length="657" mass="75630">MKNSLVLLIKKARKLYEKYSYFLYPLYFLIIGYIFFQAPYFTLINNLIIDRLHGGTPTREEIILVGIDDYSLSQVGAWPWSREVFGQALKNLEGRGPAVVGVDILFLEPREGDQEFKEQVDTFDFPVIFGSKLVEGELFSPVVSTPNTYEGYIHFFPDFDGKIRQVNITQNIEGDCHESFSLSAFLLYRREYERFNCTTSNIYIGERKYNNTINFNYADDKFRYVSFYDLYTNSVDDIDFKDTIVLVGSTTLDLKSNLLDVFSNPSGDRIPGIEIHANIINSFLQGRFQSDIPIWIELLILLSVSFVILLLLRKLDAKYQFTVFVSAWLLMSLTGIILFEFGVNWRFVHTTLTLAVLFVSVIGYRIVTEKQQKQFVKKAFSQYISPQLLDKLMGNPELLEVGGEKREMTVLFCDIRGFTSLSEQVDAEELVELLNVYLSRMSAVILEHDGTIDKYIGDAIMAFWNAPLDDPHHRKNALCAVQGMKSEIRKFNQDHPQFPDIAIGIGLNTGPMVVGNIGSSLRFDYTVLGDNVNLGSRLEGLTKKYGVMSLVTESVVDNLEMEGVIWRRIDEVVVKGKHEPVVIYEPRRDLPMHRTLLDAYNSAFMHYYEGRFKQAITEFSMIDNDTPSLIMIRRINYILENPDEFPVWNGVWKWEEK</sequence>
<dbReference type="FunFam" id="3.30.70.1230:FF:000016">
    <property type="entry name" value="Adenylate/guanylate cyclase domain-containing protein"/>
    <property type="match status" value="1"/>
</dbReference>
<feature type="transmembrane region" description="Helical" evidence="7">
    <location>
        <begin position="319"/>
        <end position="341"/>
    </location>
</feature>
<dbReference type="CDD" id="cd07302">
    <property type="entry name" value="CHD"/>
    <property type="match status" value="1"/>
</dbReference>
<dbReference type="PROSITE" id="PS50125">
    <property type="entry name" value="GUANYLATE_CYCLASE_2"/>
    <property type="match status" value="1"/>
</dbReference>
<feature type="domain" description="Guanylate cyclase" evidence="8">
    <location>
        <begin position="409"/>
        <end position="539"/>
    </location>
</feature>
<dbReference type="GO" id="GO:0030313">
    <property type="term" value="C:cell envelope"/>
    <property type="evidence" value="ECO:0007669"/>
    <property type="project" value="UniProtKB-SubCell"/>
</dbReference>
<comment type="subcellular location">
    <subcellularLocation>
        <location evidence="1">Cell envelope</location>
    </subcellularLocation>
</comment>
<dbReference type="Pfam" id="PF05226">
    <property type="entry name" value="CHASE2"/>
    <property type="match status" value="1"/>
</dbReference>
<protein>
    <submittedName>
        <fullName evidence="9">Adenylate/guanylate cyclase domain-containing protein</fullName>
    </submittedName>
</protein>
<dbReference type="Proteomes" id="UP000754563">
    <property type="component" value="Unassembled WGS sequence"/>
</dbReference>